<dbReference type="EMBL" id="LABZ01000317">
    <property type="protein sequence ID" value="KMO29058.1"/>
    <property type="molecule type" value="Genomic_DNA"/>
</dbReference>
<dbReference type="OrthoDB" id="8000387at2"/>
<evidence type="ECO:0000313" key="1">
    <source>
        <dbReference type="EMBL" id="KMO29058.1"/>
    </source>
</evidence>
<reference evidence="1 2" key="1">
    <citation type="submission" date="2015-03" db="EMBL/GenBank/DDBJ databases">
        <title>Genome sequencing of Methylobacterium tarhaniae DSM 25844.</title>
        <authorList>
            <person name="Chaudhry V."/>
            <person name="Patil P.B."/>
        </authorList>
    </citation>
    <scope>NUCLEOTIDE SEQUENCE [LARGE SCALE GENOMIC DNA]</scope>
    <source>
        <strain evidence="1 2">DSM 25844</strain>
    </source>
</reference>
<dbReference type="RefSeq" id="WP_048454500.1">
    <property type="nucleotide sequence ID" value="NZ_LABZ01000317.1"/>
</dbReference>
<organism evidence="1 2">
    <name type="scientific">Methylobacterium tarhaniae</name>
    <dbReference type="NCBI Taxonomy" id="1187852"/>
    <lineage>
        <taxon>Bacteria</taxon>
        <taxon>Pseudomonadati</taxon>
        <taxon>Pseudomonadota</taxon>
        <taxon>Alphaproteobacteria</taxon>
        <taxon>Hyphomicrobiales</taxon>
        <taxon>Methylobacteriaceae</taxon>
        <taxon>Methylobacterium</taxon>
    </lineage>
</organism>
<accession>A0A0J6S6K7</accession>
<dbReference type="Proteomes" id="UP000036449">
    <property type="component" value="Unassembled WGS sequence"/>
</dbReference>
<evidence type="ECO:0000313" key="2">
    <source>
        <dbReference type="Proteomes" id="UP000036449"/>
    </source>
</evidence>
<dbReference type="AlphaFoldDB" id="A0A0J6S6K7"/>
<dbReference type="PATRIC" id="fig|1187852.3.peg.4405"/>
<name>A0A0J6S6K7_9HYPH</name>
<proteinExistence type="predicted"/>
<keyword evidence="2" id="KW-1185">Reference proteome</keyword>
<sequence>MKPETTSAAKEPTAAEVCRSVARRLGRLDECRRQGWPTEADEAALHALWTDLGLAYAREVARVADLRHRMAAETE</sequence>
<protein>
    <submittedName>
        <fullName evidence="1">Uncharacterized protein</fullName>
    </submittedName>
</protein>
<gene>
    <name evidence="1" type="ORF">VQ03_29605</name>
</gene>
<comment type="caution">
    <text evidence="1">The sequence shown here is derived from an EMBL/GenBank/DDBJ whole genome shotgun (WGS) entry which is preliminary data.</text>
</comment>